<feature type="region of interest" description="Disordered" evidence="1">
    <location>
        <begin position="224"/>
        <end position="253"/>
    </location>
</feature>
<feature type="region of interest" description="Disordered" evidence="1">
    <location>
        <begin position="325"/>
        <end position="360"/>
    </location>
</feature>
<dbReference type="OrthoDB" id="8699528at2759"/>
<evidence type="ECO:0000313" key="2">
    <source>
        <dbReference type="EMBL" id="TNN88252.1"/>
    </source>
</evidence>
<evidence type="ECO:0000313" key="3">
    <source>
        <dbReference type="Proteomes" id="UP000314294"/>
    </source>
</evidence>
<dbReference type="Proteomes" id="UP000314294">
    <property type="component" value="Unassembled WGS sequence"/>
</dbReference>
<sequence>MKSSAGSGMMSFRAAERERLLSSSGECFSAEAGRDLVKRPTNGLRHFEEGEDEEQQQQHNESEAQEVRTQVDGLPELHKHIQQLLSTRLSDLSFMLGVITTSVRRRIRVHLCRFAVPDGSCQAGQRHPGSPAEVLELHEELVVPDDVNQRVDGAVETRQAPAHLMRDVDVAEARVADSALLQNPGRKVEVSKHVVGDEANGEEDQQDQDQLQTPLLQQRVDVGFLGENRDDVPVTDQDDDQRHGEPRHGPADAVRHVALDQLVRRGVVTRVRGLRIVLVEEHVGQDLDDDKQPDQGADGQRVAAGDFAHHPHGVHDTQVPVDADAASAHAPDPPDVGQRPDDKHDDKDGRQEGVRKVQLDAHPAHGQRRIFWAAVDWRQLAMLQEQDSITITCCRVSRFWGQRKTIRSVLVWEGLQQRPSRQVRAQNLGR</sequence>
<organism evidence="2 3">
    <name type="scientific">Liparis tanakae</name>
    <name type="common">Tanaka's snailfish</name>
    <dbReference type="NCBI Taxonomy" id="230148"/>
    <lineage>
        <taxon>Eukaryota</taxon>
        <taxon>Metazoa</taxon>
        <taxon>Chordata</taxon>
        <taxon>Craniata</taxon>
        <taxon>Vertebrata</taxon>
        <taxon>Euteleostomi</taxon>
        <taxon>Actinopterygii</taxon>
        <taxon>Neopterygii</taxon>
        <taxon>Teleostei</taxon>
        <taxon>Neoteleostei</taxon>
        <taxon>Acanthomorphata</taxon>
        <taxon>Eupercaria</taxon>
        <taxon>Perciformes</taxon>
        <taxon>Cottioidei</taxon>
        <taxon>Cottales</taxon>
        <taxon>Liparidae</taxon>
        <taxon>Liparis</taxon>
    </lineage>
</organism>
<proteinExistence type="predicted"/>
<dbReference type="AlphaFoldDB" id="A0A4Z2JG48"/>
<feature type="region of interest" description="Disordered" evidence="1">
    <location>
        <begin position="50"/>
        <end position="70"/>
    </location>
</feature>
<feature type="compositionally biased region" description="Basic and acidic residues" evidence="1">
    <location>
        <begin position="240"/>
        <end position="253"/>
    </location>
</feature>
<keyword evidence="3" id="KW-1185">Reference proteome</keyword>
<comment type="caution">
    <text evidence="2">The sequence shown here is derived from an EMBL/GenBank/DDBJ whole genome shotgun (WGS) entry which is preliminary data.</text>
</comment>
<gene>
    <name evidence="2" type="ORF">EYF80_001468</name>
</gene>
<feature type="compositionally biased region" description="Basic and acidic residues" evidence="1">
    <location>
        <begin position="338"/>
        <end position="360"/>
    </location>
</feature>
<evidence type="ECO:0000256" key="1">
    <source>
        <dbReference type="SAM" id="MobiDB-lite"/>
    </source>
</evidence>
<name>A0A4Z2JG48_9TELE</name>
<dbReference type="EMBL" id="SRLO01000006">
    <property type="protein sequence ID" value="TNN88252.1"/>
    <property type="molecule type" value="Genomic_DNA"/>
</dbReference>
<reference evidence="2 3" key="1">
    <citation type="submission" date="2019-03" db="EMBL/GenBank/DDBJ databases">
        <title>First draft genome of Liparis tanakae, snailfish: a comprehensive survey of snailfish specific genes.</title>
        <authorList>
            <person name="Kim W."/>
            <person name="Song I."/>
            <person name="Jeong J.-H."/>
            <person name="Kim D."/>
            <person name="Kim S."/>
            <person name="Ryu S."/>
            <person name="Song J.Y."/>
            <person name="Lee S.K."/>
        </authorList>
    </citation>
    <scope>NUCLEOTIDE SEQUENCE [LARGE SCALE GENOMIC DNA]</scope>
    <source>
        <tissue evidence="2">Muscle</tissue>
    </source>
</reference>
<accession>A0A4Z2JG48</accession>
<protein>
    <submittedName>
        <fullName evidence="2">Uncharacterized protein</fullName>
    </submittedName>
</protein>